<feature type="transmembrane region" description="Helical" evidence="6">
    <location>
        <begin position="370"/>
        <end position="389"/>
    </location>
</feature>
<keyword evidence="3 6" id="KW-0812">Transmembrane</keyword>
<dbReference type="OrthoDB" id="9812647at2"/>
<dbReference type="RefSeq" id="WP_074471257.1">
    <property type="nucleotide sequence ID" value="NZ_FMUN01000002.1"/>
</dbReference>
<name>A0A1G5C729_9GAMM</name>
<dbReference type="Proteomes" id="UP000183104">
    <property type="component" value="Unassembled WGS sequence"/>
</dbReference>
<feature type="transmembrane region" description="Helical" evidence="6">
    <location>
        <begin position="221"/>
        <end position="239"/>
    </location>
</feature>
<evidence type="ECO:0000256" key="6">
    <source>
        <dbReference type="SAM" id="Phobius"/>
    </source>
</evidence>
<sequence>MSIRRNTLYNLAGAGVPAVVTLVTVPLYLGLIGEARYGILAIVWLLLGYFGLFDLGLGRATAQRIAQLSEAPPERRTETFWTALVLNCGMGVVGALVVLPLAYLFFGTYFDLSADLKEEAMAVVPWIAAAVPVATLTGVLSGALQGRECFLALNSINVSGTILFQLLPLLAAWYVAPDLRWLVPAALVGRVVTLAALSERCARHVPLTFPPRPVRALVKPLFRYGGWISVTAIVGPLMVTFDRFFIGAIAGPKAVTWYTVPYNLVQRGEMLPQSLMTSLFPRFAAADNVAEREKLTRQAVMVVLSVMTPVVVAGIIITEPFIMWWINTKFATESANIGHILAIGLWANALARIPITLLQSRGRPDLPAKAHLFELIPYLAGLIFALQWWGIVGAAVVWSLRVTIDAIILFYLSDHRVELARLALPALTLGSAAVVGVVFPVSEPLRWLVGGAALSASVVSAWRGAPPSLRAMIPFRLSYT</sequence>
<dbReference type="PANTHER" id="PTHR30250:SF26">
    <property type="entry name" value="PSMA PROTEIN"/>
    <property type="match status" value="1"/>
</dbReference>
<dbReference type="CDD" id="cd13128">
    <property type="entry name" value="MATE_Wzx_like"/>
    <property type="match status" value="1"/>
</dbReference>
<keyword evidence="4 6" id="KW-1133">Transmembrane helix</keyword>
<feature type="transmembrane region" description="Helical" evidence="6">
    <location>
        <begin position="79"/>
        <end position="106"/>
    </location>
</feature>
<reference evidence="8" key="1">
    <citation type="submission" date="2016-10" db="EMBL/GenBank/DDBJ databases">
        <authorList>
            <person name="Varghese N."/>
        </authorList>
    </citation>
    <scope>NUCLEOTIDE SEQUENCE [LARGE SCALE GENOMIC DNA]</scope>
    <source>
        <strain evidence="8">HL 19</strain>
    </source>
</reference>
<organism evidence="7 8">
    <name type="scientific">Thiohalorhabdus denitrificans</name>
    <dbReference type="NCBI Taxonomy" id="381306"/>
    <lineage>
        <taxon>Bacteria</taxon>
        <taxon>Pseudomonadati</taxon>
        <taxon>Pseudomonadota</taxon>
        <taxon>Gammaproteobacteria</taxon>
        <taxon>Thiohalorhabdales</taxon>
        <taxon>Thiohalorhabdaceae</taxon>
        <taxon>Thiohalorhabdus</taxon>
    </lineage>
</organism>
<feature type="transmembrane region" description="Helical" evidence="6">
    <location>
        <begin position="7"/>
        <end position="31"/>
    </location>
</feature>
<feature type="transmembrane region" description="Helical" evidence="6">
    <location>
        <begin position="37"/>
        <end position="58"/>
    </location>
</feature>
<evidence type="ECO:0000256" key="4">
    <source>
        <dbReference type="ARBA" id="ARBA00022989"/>
    </source>
</evidence>
<proteinExistence type="predicted"/>
<feature type="transmembrane region" description="Helical" evidence="6">
    <location>
        <begin position="156"/>
        <end position="175"/>
    </location>
</feature>
<feature type="transmembrane region" description="Helical" evidence="6">
    <location>
        <begin position="419"/>
        <end position="439"/>
    </location>
</feature>
<accession>A0A1G5C729</accession>
<feature type="transmembrane region" description="Helical" evidence="6">
    <location>
        <begin position="126"/>
        <end position="144"/>
    </location>
</feature>
<dbReference type="EMBL" id="FMUN01000002">
    <property type="protein sequence ID" value="SCX98131.1"/>
    <property type="molecule type" value="Genomic_DNA"/>
</dbReference>
<comment type="subcellular location">
    <subcellularLocation>
        <location evidence="1">Cell membrane</location>
        <topology evidence="1">Multi-pass membrane protein</topology>
    </subcellularLocation>
</comment>
<dbReference type="Pfam" id="PF01943">
    <property type="entry name" value="Polysacc_synt"/>
    <property type="match status" value="1"/>
</dbReference>
<evidence type="ECO:0000256" key="3">
    <source>
        <dbReference type="ARBA" id="ARBA00022692"/>
    </source>
</evidence>
<evidence type="ECO:0000256" key="1">
    <source>
        <dbReference type="ARBA" id="ARBA00004651"/>
    </source>
</evidence>
<keyword evidence="8" id="KW-1185">Reference proteome</keyword>
<dbReference type="InterPro" id="IPR050833">
    <property type="entry name" value="Poly_Biosynth_Transport"/>
</dbReference>
<evidence type="ECO:0000313" key="8">
    <source>
        <dbReference type="Proteomes" id="UP000183104"/>
    </source>
</evidence>
<feature type="transmembrane region" description="Helical" evidence="6">
    <location>
        <begin position="299"/>
        <end position="325"/>
    </location>
</feature>
<evidence type="ECO:0000256" key="2">
    <source>
        <dbReference type="ARBA" id="ARBA00022475"/>
    </source>
</evidence>
<dbReference type="GO" id="GO:0005886">
    <property type="term" value="C:plasma membrane"/>
    <property type="evidence" value="ECO:0007669"/>
    <property type="project" value="UniProtKB-SubCell"/>
</dbReference>
<evidence type="ECO:0000313" key="7">
    <source>
        <dbReference type="EMBL" id="SCX98131.1"/>
    </source>
</evidence>
<dbReference type="PANTHER" id="PTHR30250">
    <property type="entry name" value="PST FAMILY PREDICTED COLANIC ACID TRANSPORTER"/>
    <property type="match status" value="1"/>
</dbReference>
<gene>
    <name evidence="7" type="ORF">SAMN05661077_0925</name>
</gene>
<dbReference type="AlphaFoldDB" id="A0A1G5C729"/>
<protein>
    <submittedName>
        <fullName evidence="7">Membrane protein involved in the export of O-antigen and teichoic acid</fullName>
    </submittedName>
</protein>
<keyword evidence="2" id="KW-1003">Cell membrane</keyword>
<evidence type="ECO:0000256" key="5">
    <source>
        <dbReference type="ARBA" id="ARBA00023136"/>
    </source>
</evidence>
<keyword evidence="5 6" id="KW-0472">Membrane</keyword>
<dbReference type="InterPro" id="IPR002797">
    <property type="entry name" value="Polysacc_synth"/>
</dbReference>